<gene>
    <name evidence="1" type="ORF">YZ82_05515</name>
</gene>
<evidence type="ECO:0000313" key="1">
    <source>
        <dbReference type="EMBL" id="TWO19561.1"/>
    </source>
</evidence>
<comment type="caution">
    <text evidence="1">The sequence shown here is derived from an EMBL/GenBank/DDBJ whole genome shotgun (WGS) entry which is preliminary data.</text>
</comment>
<dbReference type="RefSeq" id="WP_063997849.1">
    <property type="nucleotide sequence ID" value="NZ_VOAP01000016.1"/>
</dbReference>
<dbReference type="SUPFAM" id="SSF52317">
    <property type="entry name" value="Class I glutamine amidotransferase-like"/>
    <property type="match status" value="1"/>
</dbReference>
<evidence type="ECO:0008006" key="3">
    <source>
        <dbReference type="Google" id="ProtNLM"/>
    </source>
</evidence>
<dbReference type="Proteomes" id="UP000321812">
    <property type="component" value="Unassembled WGS sequence"/>
</dbReference>
<organism evidence="1 2">
    <name type="scientific">Campylobacter hyointestinalis</name>
    <dbReference type="NCBI Taxonomy" id="198"/>
    <lineage>
        <taxon>Bacteria</taxon>
        <taxon>Pseudomonadati</taxon>
        <taxon>Campylobacterota</taxon>
        <taxon>Epsilonproteobacteria</taxon>
        <taxon>Campylobacterales</taxon>
        <taxon>Campylobacteraceae</taxon>
        <taxon>Campylobacter</taxon>
    </lineage>
</organism>
<dbReference type="InterPro" id="IPR029062">
    <property type="entry name" value="Class_I_gatase-like"/>
</dbReference>
<dbReference type="Gene3D" id="3.40.50.880">
    <property type="match status" value="1"/>
</dbReference>
<evidence type="ECO:0000313" key="2">
    <source>
        <dbReference type="Proteomes" id="UP000321812"/>
    </source>
</evidence>
<dbReference type="PANTHER" id="PTHR43130:SF3">
    <property type="entry name" value="HTH-TYPE TRANSCRIPTIONAL REGULATOR RV1931C"/>
    <property type="match status" value="1"/>
</dbReference>
<proteinExistence type="predicted"/>
<dbReference type="InterPro" id="IPR052158">
    <property type="entry name" value="INH-QAR"/>
</dbReference>
<dbReference type="EMBL" id="VOAP01000016">
    <property type="protein sequence ID" value="TWO19561.1"/>
    <property type="molecule type" value="Genomic_DNA"/>
</dbReference>
<sequence length="159" mass="17734">MKSCIVLYDRVNLLSFAKIYDFFTKNKLDFEVVSLSEVVLDERGFELRAERHSESLYAYDIVAIPSGVGALNLRYDDIFLSWIKSGLEANLKIGLDLGILLFAGAGFLDGGKATIRGGYKNALSEFCQYSSEDFCEYGSVLSMTDTKTSWAYLESKING</sequence>
<accession>A0A562XBQ1</accession>
<protein>
    <recommendedName>
        <fullName evidence="3">DJ-1/PfpI domain-containing protein</fullName>
    </recommendedName>
</protein>
<dbReference type="PANTHER" id="PTHR43130">
    <property type="entry name" value="ARAC-FAMILY TRANSCRIPTIONAL REGULATOR"/>
    <property type="match status" value="1"/>
</dbReference>
<reference evidence="1 2" key="1">
    <citation type="submission" date="2019-07" db="EMBL/GenBank/DDBJ databases">
        <title>Rapid identification of Enteric Bacteria from Whole Genome Sequences (WGS) using Average Nucleotide Identity (ANI).</title>
        <authorList>
            <person name="Lane C."/>
        </authorList>
    </citation>
    <scope>NUCLEOTIDE SEQUENCE [LARGE SCALE GENOMIC DNA]</scope>
    <source>
        <strain evidence="1 2">D2411</strain>
    </source>
</reference>
<dbReference type="AlphaFoldDB" id="A0A562XBQ1"/>
<name>A0A562XBQ1_CAMHY</name>